<evidence type="ECO:0000313" key="5">
    <source>
        <dbReference type="Proteomes" id="UP000050795"/>
    </source>
</evidence>
<feature type="compositionally biased region" description="Polar residues" evidence="3">
    <location>
        <begin position="855"/>
        <end position="875"/>
    </location>
</feature>
<feature type="compositionally biased region" description="Low complexity" evidence="3">
    <location>
        <begin position="834"/>
        <end position="847"/>
    </location>
</feature>
<dbReference type="GO" id="GO:0003723">
    <property type="term" value="F:RNA binding"/>
    <property type="evidence" value="ECO:0007669"/>
    <property type="project" value="UniProtKB-UniRule"/>
</dbReference>
<dbReference type="Proteomes" id="UP000050795">
    <property type="component" value="Unassembled WGS sequence"/>
</dbReference>
<dbReference type="SMART" id="SM00322">
    <property type="entry name" value="KH"/>
    <property type="match status" value="3"/>
</dbReference>
<evidence type="ECO:0000256" key="2">
    <source>
        <dbReference type="PROSITE-ProRule" id="PRU00117"/>
    </source>
</evidence>
<keyword evidence="1" id="KW-0677">Repeat</keyword>
<dbReference type="AlphaFoldDB" id="A0AA85JBW9"/>
<name>A0AA85JBW9_TRIRE</name>
<feature type="region of interest" description="Disordered" evidence="3">
    <location>
        <begin position="834"/>
        <end position="888"/>
    </location>
</feature>
<feature type="region of interest" description="Disordered" evidence="3">
    <location>
        <begin position="611"/>
        <end position="630"/>
    </location>
</feature>
<feature type="region of interest" description="Disordered" evidence="3">
    <location>
        <begin position="1"/>
        <end position="34"/>
    </location>
</feature>
<sequence length="888" mass="91148">MSGSHSSSDDSSDSRKRPPEKDLDPDTSPKRPNCEDNVQLKILVPSIAAGAVIGKSGEAIGRIQKETNTKVKISKQDEFYPGTTERVCLITGSFDGVIIVHNYIMDRIMEKPDPNPHTTGDGRLNVERHKQVKILVPNSTAGMVIGKGGSYIQEIKEKTGAYVQISQKSREFNLLERCIVVAGELDQTRAAVHLILGVIAADPQSASCPNLSYHDIQGPVASVYPTGSPYAIPVIPYLSNPTALPNPPVDVNSPAGAAAAAVASMMAAASASAAFTHGQSSSQGPGFGFFPGNLSSTSDVATLAALVSNPAAGSIILPSMLANAVNGRTSSNSMSSGDIFSATGASSNTPWSNISGQTGFDTGLPDPNAATSVNVSIALAASSFTANKPQDSQSTRTAVSPPVFFPSSSFIPGPLHMSPTGLFGYPALGYGSLPSQQSHHHHLATRGIPLLSETCSSPACSTPSTLPSLLTSPSVAALAALSAAASITAATTVLSSSSSPSSPLTSCTAKSLPVLPNPGTAAAAAVLGLLPYSPPSLSSLTVGPILPAPPQPPSAPTQGTPSQILPNDPMSMSFSNIPSASSLLLSLTTESGGGGGKNLQGLQQQQSSLVLGGSGTVSSPQATGGLPSPSNLLGLHGLQYPGASGSSSSAAALPSNMVNPVGNYVAYRRVLSVPENVVNIILGHQGRSIMDLQLVTGTVIQISQKNIYVSGGQLRNITITGPQGNVQWAANVIEHIIAIEHIKRESSMTSSQQSLPAIESEHFLPTIGLHYPDCQPQVQPPLSSVSTAAACVMNMSQINMPPMIAPVTTTGMITSSTSNNNNNNNIIITGMPFSSTSSSSTTQPSSSCEIGVSRRSCTSSGGDSLLSLQTPSSDSVPVVNVTKRDETS</sequence>
<keyword evidence="5" id="KW-1185">Reference proteome</keyword>
<proteinExistence type="predicted"/>
<dbReference type="CDD" id="cd22435">
    <property type="entry name" value="KH-I_NOVA_rpt1"/>
    <property type="match status" value="1"/>
</dbReference>
<protein>
    <recommendedName>
        <fullName evidence="4">K Homology domain-containing protein</fullName>
    </recommendedName>
</protein>
<dbReference type="InterPro" id="IPR047276">
    <property type="entry name" value="KH-I_NOVA_rpt2"/>
</dbReference>
<feature type="region of interest" description="Disordered" evidence="3">
    <location>
        <begin position="543"/>
        <end position="571"/>
    </location>
</feature>
<evidence type="ECO:0000313" key="6">
    <source>
        <dbReference type="WBParaSite" id="TREG1_25370.1"/>
    </source>
</evidence>
<feature type="domain" description="K Homology" evidence="4">
    <location>
        <begin position="36"/>
        <end position="109"/>
    </location>
</feature>
<dbReference type="Gene3D" id="3.30.1370.10">
    <property type="entry name" value="K Homology domain, type 1"/>
    <property type="match status" value="3"/>
</dbReference>
<dbReference type="InterPro" id="IPR004087">
    <property type="entry name" value="KH_dom"/>
</dbReference>
<dbReference type="WBParaSite" id="TREG1_25370.1">
    <property type="protein sequence ID" value="TREG1_25370.1"/>
    <property type="gene ID" value="TREG1_25370"/>
</dbReference>
<feature type="compositionally biased region" description="Pro residues" evidence="3">
    <location>
        <begin position="546"/>
        <end position="555"/>
    </location>
</feature>
<reference evidence="5" key="1">
    <citation type="submission" date="2022-06" db="EMBL/GenBank/DDBJ databases">
        <authorList>
            <person name="Berger JAMES D."/>
            <person name="Berger JAMES D."/>
        </authorList>
    </citation>
    <scope>NUCLEOTIDE SEQUENCE [LARGE SCALE GENOMIC DNA]</scope>
</reference>
<feature type="domain" description="K Homology" evidence="4">
    <location>
        <begin position="128"/>
        <end position="200"/>
    </location>
</feature>
<organism evidence="5 6">
    <name type="scientific">Trichobilharzia regenti</name>
    <name type="common">Nasal bird schistosome</name>
    <dbReference type="NCBI Taxonomy" id="157069"/>
    <lineage>
        <taxon>Eukaryota</taxon>
        <taxon>Metazoa</taxon>
        <taxon>Spiralia</taxon>
        <taxon>Lophotrochozoa</taxon>
        <taxon>Platyhelminthes</taxon>
        <taxon>Trematoda</taxon>
        <taxon>Digenea</taxon>
        <taxon>Strigeidida</taxon>
        <taxon>Schistosomatoidea</taxon>
        <taxon>Schistosomatidae</taxon>
        <taxon>Trichobilharzia</taxon>
    </lineage>
</organism>
<dbReference type="PANTHER" id="PTHR10288">
    <property type="entry name" value="KH DOMAIN CONTAINING RNA BINDING PROTEIN"/>
    <property type="match status" value="1"/>
</dbReference>
<evidence type="ECO:0000259" key="4">
    <source>
        <dbReference type="SMART" id="SM00322"/>
    </source>
</evidence>
<evidence type="ECO:0000256" key="3">
    <source>
        <dbReference type="SAM" id="MobiDB-lite"/>
    </source>
</evidence>
<dbReference type="Pfam" id="PF00013">
    <property type="entry name" value="KH_1"/>
    <property type="match status" value="3"/>
</dbReference>
<dbReference type="PROSITE" id="PS50084">
    <property type="entry name" value="KH_TYPE_1"/>
    <property type="match status" value="3"/>
</dbReference>
<keyword evidence="2" id="KW-0694">RNA-binding</keyword>
<evidence type="ECO:0000256" key="1">
    <source>
        <dbReference type="ARBA" id="ARBA00022737"/>
    </source>
</evidence>
<dbReference type="InterPro" id="IPR047275">
    <property type="entry name" value="KH-I_NOVA_rpt1"/>
</dbReference>
<dbReference type="CDD" id="cd22436">
    <property type="entry name" value="KH-I_NOVA_rpt2"/>
    <property type="match status" value="1"/>
</dbReference>
<reference evidence="6" key="2">
    <citation type="submission" date="2023-11" db="UniProtKB">
        <authorList>
            <consortium name="WormBaseParasite"/>
        </authorList>
    </citation>
    <scope>IDENTIFICATION</scope>
</reference>
<feature type="compositionally biased region" description="Basic and acidic residues" evidence="3">
    <location>
        <begin position="12"/>
        <end position="34"/>
    </location>
</feature>
<accession>A0AA85JBW9</accession>
<dbReference type="SUPFAM" id="SSF54791">
    <property type="entry name" value="Eukaryotic type KH-domain (KH-domain type I)"/>
    <property type="match status" value="3"/>
</dbReference>
<feature type="domain" description="K Homology" evidence="4">
    <location>
        <begin position="665"/>
        <end position="738"/>
    </location>
</feature>
<dbReference type="InterPro" id="IPR036612">
    <property type="entry name" value="KH_dom_type_1_sf"/>
</dbReference>
<dbReference type="InterPro" id="IPR004088">
    <property type="entry name" value="KH_dom_type_1"/>
</dbReference>